<dbReference type="Pfam" id="PF01612">
    <property type="entry name" value="DNA_pol_A_exo1"/>
    <property type="match status" value="1"/>
</dbReference>
<dbReference type="GO" id="GO:0003676">
    <property type="term" value="F:nucleic acid binding"/>
    <property type="evidence" value="ECO:0007669"/>
    <property type="project" value="InterPro"/>
</dbReference>
<dbReference type="GO" id="GO:0033890">
    <property type="term" value="F:ribonuclease D activity"/>
    <property type="evidence" value="ECO:0007669"/>
    <property type="project" value="UniProtKB-EC"/>
</dbReference>
<evidence type="ECO:0000259" key="2">
    <source>
        <dbReference type="PROSITE" id="PS50967"/>
    </source>
</evidence>
<dbReference type="Gene3D" id="1.10.150.80">
    <property type="entry name" value="HRDC domain"/>
    <property type="match status" value="2"/>
</dbReference>
<dbReference type="InterPro" id="IPR044876">
    <property type="entry name" value="HRDC_dom_sf"/>
</dbReference>
<keyword evidence="3" id="KW-0378">Hydrolase</keyword>
<dbReference type="SUPFAM" id="SSF53098">
    <property type="entry name" value="Ribonuclease H-like"/>
    <property type="match status" value="1"/>
</dbReference>
<keyword evidence="4" id="KW-1185">Reference proteome</keyword>
<dbReference type="InterPro" id="IPR010997">
    <property type="entry name" value="HRDC-like_sf"/>
</dbReference>
<organism evidence="3 4">
    <name type="scientific">Bifidobacterium [indicum] DSM 20214 = LMG 11587</name>
    <dbReference type="NCBI Taxonomy" id="1341694"/>
    <lineage>
        <taxon>Bacteria</taxon>
        <taxon>Bacillati</taxon>
        <taxon>Actinomycetota</taxon>
        <taxon>Actinomycetes</taxon>
        <taxon>Bifidobacteriales</taxon>
        <taxon>Bifidobacteriaceae</taxon>
        <taxon>Bifidobacterium</taxon>
    </lineage>
</organism>
<dbReference type="InterPro" id="IPR051086">
    <property type="entry name" value="RNase_D-like"/>
</dbReference>
<feature type="region of interest" description="Disordered" evidence="1">
    <location>
        <begin position="1"/>
        <end position="40"/>
    </location>
</feature>
<dbReference type="GO" id="GO:0008408">
    <property type="term" value="F:3'-5' exonuclease activity"/>
    <property type="evidence" value="ECO:0007669"/>
    <property type="project" value="InterPro"/>
</dbReference>
<dbReference type="AlphaFoldDB" id="A0A087VU29"/>
<name>A0A087VU29_9BIFI</name>
<dbReference type="Gene3D" id="3.30.420.10">
    <property type="entry name" value="Ribonuclease H-like superfamily/Ribonuclease H"/>
    <property type="match status" value="1"/>
</dbReference>
<proteinExistence type="predicted"/>
<dbReference type="PANTHER" id="PTHR47649:SF1">
    <property type="entry name" value="RIBONUCLEASE D"/>
    <property type="match status" value="1"/>
</dbReference>
<sequence length="449" mass="51465">MEDSARRQDMTGRQEERPGQGESDAEPARLLAEPRGGVPPVIDDAQGFARACRELSQERGPLAADAERASGFRYGHDDYLVQFKRGSSDIFLLDPQALNRAGCDWDDFNRAVDGAQWIIHDSPQDLPGFHDLGMKPSSLFDTELTARMLNLRHFGLSAVTEHFLGLSLAKEHSAADWSHRPLPRDWRNYAALDVELLVPLRERMLLELERQGKEEWARQEFVWLLDKRSQRKPRPEQPWRHLSQISTLRKDRRGLAVARALWTKREELGREYDIAPSLLLTDRSIIAAAQAKPRNAAQFRAIRSLNERVRIHAGGEQDRMFERYAPIQRKVRPTVWRETILEALDLPADELPVGPKPQADQSNAPKSMQVWRQRHPERMARLEAARKTVARIGQETNTPVDVLIKPKYLRNLCWTDEPGKRDVADFLEEQGARPWQVSLLSESLSRAIM</sequence>
<dbReference type="Pfam" id="PF18305">
    <property type="entry name" value="DNA_pol_A_exoN"/>
    <property type="match status" value="1"/>
</dbReference>
<dbReference type="GO" id="GO:0000166">
    <property type="term" value="F:nucleotide binding"/>
    <property type="evidence" value="ECO:0007669"/>
    <property type="project" value="InterPro"/>
</dbReference>
<evidence type="ECO:0000313" key="3">
    <source>
        <dbReference type="EMBL" id="AIC91798.1"/>
    </source>
</evidence>
<reference evidence="3 4" key="1">
    <citation type="journal article" date="2014" name="Appl. Environ. Microbiol.">
        <title>Genomic encyclopedia of type strains of the genus Bifidobacterium.</title>
        <authorList>
            <person name="Milani C."/>
            <person name="Lugli G.A."/>
            <person name="Duranti S."/>
            <person name="Turroni F."/>
            <person name="Bottacini F."/>
            <person name="Mangifesta M."/>
            <person name="Sanchez B."/>
            <person name="Viappiani A."/>
            <person name="Mancabelli L."/>
            <person name="Taminiau B."/>
            <person name="Delcenserie V."/>
            <person name="Barrangou R."/>
            <person name="Margolles A."/>
            <person name="van Sinderen D."/>
            <person name="Ventura M."/>
        </authorList>
    </citation>
    <scope>NUCLEOTIDE SEQUENCE [LARGE SCALE GENOMIC DNA]</scope>
    <source>
        <strain evidence="3 4">LMG 11587</strain>
    </source>
</reference>
<dbReference type="SMART" id="SM00474">
    <property type="entry name" value="35EXOc"/>
    <property type="match status" value="1"/>
</dbReference>
<dbReference type="EMBL" id="CP006018">
    <property type="protein sequence ID" value="AIC91798.1"/>
    <property type="molecule type" value="Genomic_DNA"/>
</dbReference>
<dbReference type="InterPro" id="IPR002121">
    <property type="entry name" value="HRDC_dom"/>
</dbReference>
<gene>
    <name evidence="3" type="ORF">BINDI_0518</name>
</gene>
<dbReference type="EC" id="3.1.13.5" evidence="3"/>
<dbReference type="SUPFAM" id="SSF47819">
    <property type="entry name" value="HRDC-like"/>
    <property type="match status" value="1"/>
</dbReference>
<dbReference type="HOGENOM" id="CLU_042387_3_0_11"/>
<feature type="domain" description="HRDC" evidence="2">
    <location>
        <begin position="251"/>
        <end position="334"/>
    </location>
</feature>
<protein>
    <submittedName>
        <fullName evidence="3">Ribonuclease D</fullName>
        <ecNumber evidence="3">3.1.13.5</ecNumber>
    </submittedName>
</protein>
<dbReference type="KEGG" id="bii:BINDI_0518"/>
<dbReference type="InterPro" id="IPR036397">
    <property type="entry name" value="RNaseH_sf"/>
</dbReference>
<dbReference type="InterPro" id="IPR002562">
    <property type="entry name" value="3'-5'_exonuclease_dom"/>
</dbReference>
<dbReference type="SMART" id="SM00341">
    <property type="entry name" value="HRDC"/>
    <property type="match status" value="1"/>
</dbReference>
<accession>A0A087VU29</accession>
<feature type="compositionally biased region" description="Basic and acidic residues" evidence="1">
    <location>
        <begin position="1"/>
        <end position="19"/>
    </location>
</feature>
<dbReference type="PROSITE" id="PS50967">
    <property type="entry name" value="HRDC"/>
    <property type="match status" value="1"/>
</dbReference>
<dbReference type="GO" id="GO:0006139">
    <property type="term" value="P:nucleobase-containing compound metabolic process"/>
    <property type="evidence" value="ECO:0007669"/>
    <property type="project" value="InterPro"/>
</dbReference>
<dbReference type="PANTHER" id="PTHR47649">
    <property type="entry name" value="RIBONUCLEASE D"/>
    <property type="match status" value="1"/>
</dbReference>
<dbReference type="InterPro" id="IPR012337">
    <property type="entry name" value="RNaseH-like_sf"/>
</dbReference>
<evidence type="ECO:0000313" key="4">
    <source>
        <dbReference type="Proteomes" id="UP000028569"/>
    </source>
</evidence>
<evidence type="ECO:0000256" key="1">
    <source>
        <dbReference type="SAM" id="MobiDB-lite"/>
    </source>
</evidence>
<dbReference type="Pfam" id="PF00570">
    <property type="entry name" value="HRDC"/>
    <property type="match status" value="1"/>
</dbReference>
<dbReference type="InterPro" id="IPR041605">
    <property type="entry name" value="Exo_C"/>
</dbReference>
<dbReference type="Proteomes" id="UP000028569">
    <property type="component" value="Chromosome"/>
</dbReference>